<keyword evidence="3" id="KW-1185">Reference proteome</keyword>
<dbReference type="EMBL" id="JAABOA010000183">
    <property type="protein sequence ID" value="KAF9585440.1"/>
    <property type="molecule type" value="Genomic_DNA"/>
</dbReference>
<evidence type="ECO:0000313" key="2">
    <source>
        <dbReference type="EMBL" id="KAF9585440.1"/>
    </source>
</evidence>
<feature type="region of interest" description="Disordered" evidence="1">
    <location>
        <begin position="113"/>
        <end position="138"/>
    </location>
</feature>
<sequence>MTNALTPLVDPHQCRFQQLQEIQATYSSTLSLVKVSASVSSSSLVRDNSELNLVAFRLERSNCSAVDIASQFTSLWDAQLESVHPLDYESTAGEGASGGEDEHESDNRGAVEVDGMADGVGDQGVGPDETDSSGLGSYGAAPTASLEIAAQLSSSLPCPLTTPTVGIMSSPMSSSSTPMGRVLDINDLRHDRKDSGVFVQDDDDGSIMKMLPRPPRRLLSLSVMEDDDGVECTLGEINGEDPELESIVKRMAVADAGPWGPMIYI</sequence>
<comment type="caution">
    <text evidence="2">The sequence shown here is derived from an EMBL/GenBank/DDBJ whole genome shotgun (WGS) entry which is preliminary data.</text>
</comment>
<evidence type="ECO:0000256" key="1">
    <source>
        <dbReference type="SAM" id="MobiDB-lite"/>
    </source>
</evidence>
<name>A0A9P6G393_9FUNG</name>
<evidence type="ECO:0000313" key="3">
    <source>
        <dbReference type="Proteomes" id="UP000780801"/>
    </source>
</evidence>
<dbReference type="Proteomes" id="UP000780801">
    <property type="component" value="Unassembled WGS sequence"/>
</dbReference>
<protein>
    <submittedName>
        <fullName evidence="2">Uncharacterized protein</fullName>
    </submittedName>
</protein>
<reference evidence="2" key="1">
    <citation type="journal article" date="2020" name="Fungal Divers.">
        <title>Resolving the Mortierellaceae phylogeny through synthesis of multi-gene phylogenetics and phylogenomics.</title>
        <authorList>
            <person name="Vandepol N."/>
            <person name="Liber J."/>
            <person name="Desiro A."/>
            <person name="Na H."/>
            <person name="Kennedy M."/>
            <person name="Barry K."/>
            <person name="Grigoriev I.V."/>
            <person name="Miller A.N."/>
            <person name="O'Donnell K."/>
            <person name="Stajich J.E."/>
            <person name="Bonito G."/>
        </authorList>
    </citation>
    <scope>NUCLEOTIDE SEQUENCE</scope>
    <source>
        <strain evidence="2">KOD1015</strain>
    </source>
</reference>
<gene>
    <name evidence="2" type="ORF">BGW38_002379</name>
</gene>
<proteinExistence type="predicted"/>
<dbReference type="AlphaFoldDB" id="A0A9P6G393"/>
<dbReference type="OrthoDB" id="2411790at2759"/>
<organism evidence="2 3">
    <name type="scientific">Lunasporangiospora selenospora</name>
    <dbReference type="NCBI Taxonomy" id="979761"/>
    <lineage>
        <taxon>Eukaryota</taxon>
        <taxon>Fungi</taxon>
        <taxon>Fungi incertae sedis</taxon>
        <taxon>Mucoromycota</taxon>
        <taxon>Mortierellomycotina</taxon>
        <taxon>Mortierellomycetes</taxon>
        <taxon>Mortierellales</taxon>
        <taxon>Mortierellaceae</taxon>
        <taxon>Lunasporangiospora</taxon>
    </lineage>
</organism>
<accession>A0A9P6G393</accession>